<reference evidence="1 2" key="1">
    <citation type="submission" date="2019-03" db="EMBL/GenBank/DDBJ databases">
        <title>Single cell metagenomics reveals metabolic interactions within the superorganism composed of flagellate Streblomastix strix and complex community of Bacteroidetes bacteria on its surface.</title>
        <authorList>
            <person name="Treitli S.C."/>
            <person name="Kolisko M."/>
            <person name="Husnik F."/>
            <person name="Keeling P."/>
            <person name="Hampl V."/>
        </authorList>
    </citation>
    <scope>NUCLEOTIDE SEQUENCE [LARGE SCALE GENOMIC DNA]</scope>
    <source>
        <strain evidence="1">ST1C</strain>
    </source>
</reference>
<dbReference type="EMBL" id="SNRW01008436">
    <property type="protein sequence ID" value="KAA6379526.1"/>
    <property type="molecule type" value="Genomic_DNA"/>
</dbReference>
<dbReference type="Proteomes" id="UP000324800">
    <property type="component" value="Unassembled WGS sequence"/>
</dbReference>
<gene>
    <name evidence="1" type="ORF">EZS28_024948</name>
</gene>
<feature type="non-terminal residue" evidence="1">
    <location>
        <position position="936"/>
    </location>
</feature>
<organism evidence="1 2">
    <name type="scientific">Streblomastix strix</name>
    <dbReference type="NCBI Taxonomy" id="222440"/>
    <lineage>
        <taxon>Eukaryota</taxon>
        <taxon>Metamonada</taxon>
        <taxon>Preaxostyla</taxon>
        <taxon>Oxymonadida</taxon>
        <taxon>Streblomastigidae</taxon>
        <taxon>Streblomastix</taxon>
    </lineage>
</organism>
<proteinExistence type="predicted"/>
<evidence type="ECO:0000313" key="2">
    <source>
        <dbReference type="Proteomes" id="UP000324800"/>
    </source>
</evidence>
<sequence length="936" mass="101705">MKDDTKSVLTNRFQKTYNAREVDARLRILNEKRTSLMTTNPEKFLIVNIFPDPDFPGGGYKVDDKISIKVEKETTFGVEATVIKVGPAGDIKALKWDKEVVYNTNPESKRIDNFGIDHPDVDDDLVSWTTTKVTGSGLGAKVFIISRFFPGDTPGYGDLGRAVIDDPLVQESRLTGYVTEQLRNVEALHFIGYISEVAPVLFGSQGSTVTSAESTNSSNLYYGIPVGTNHYNSVMLQEGDLWLNKYWVPTTPTKPSVTDPAPSDTSVTRPETGAPLEAFSTEWKFVTDIKRWNGTEWLSEIPEQSKYFGQAYYTPDKLDLWSNLNIIKWDILEANSKVSSPNFLIQNTGFYWFNGWRLFNFSVDEAQFVHKDYSETITGWKVFTTHIDVPYTHTQLDKITRSDLPGHKETDPHDGKEVGTGNHYATRAQVINSALLKSGLNEGAKQLIDGKTTFSDNFSLGPFTSATLDTDISDPQTYDTKYYSLGISKKDGTSVFSLGTGETSFVISAKTKTNFKNRVVIADSNETETTSPKTGALVVYGGVGVTKDLYVAGKVTMNSIELKDVTNAIYLYDSSSPAPNYPYTIKTTQSGSLILPGGFDVAERVIIRGDNDSQGQVSGKEQSYQTGALIIEGGIGVAKSINTNGPIIIDVYANTTEDTNVSGTPYTTNRHTRIYNNYNTGLRINGTGAIIALGGAIESQTGTSADQFNIIKISTGVGTGFNDKGTTLANSQIYFPKDNTNPIVNNTKIPNLIFKVNNTGTVETSGGSGYLADSGNSSYGAQEDNAATTTPVTQKRTLTSQGTFVIPGIQVNNRGMITKMVTTEITIPGNAGTVVTSDVSAANYSGYVLLGVAIPPTPNDYTGSAGTFSSYRVALHDHKHPAGLSRYANQLKAYTNEDYSGTAGYIKAIYASSGNTVRLYISGTENNTSAASNSVY</sequence>
<protein>
    <submittedName>
        <fullName evidence="1">Uncharacterized protein</fullName>
    </submittedName>
</protein>
<name>A0A5J4VAH4_9EUKA</name>
<accession>A0A5J4VAH4</accession>
<comment type="caution">
    <text evidence="1">The sequence shown here is derived from an EMBL/GenBank/DDBJ whole genome shotgun (WGS) entry which is preliminary data.</text>
</comment>
<dbReference type="AlphaFoldDB" id="A0A5J4VAH4"/>
<evidence type="ECO:0000313" key="1">
    <source>
        <dbReference type="EMBL" id="KAA6379526.1"/>
    </source>
</evidence>